<sequence length="112" mass="13237">MKKRQEEIFFEEDALCSDYSSICDKPTQNHFPCILIYNRCFTYFLFLPTYIALSCLCCFAKNIHVQQNISTFCEWSMLRAMNDIVMDSFKAHCTVRLVLQWYKLPVKLAHCA</sequence>
<dbReference type="AlphaFoldDB" id="A0A0V1BBX1"/>
<dbReference type="EMBL" id="JYDH01000068">
    <property type="protein sequence ID" value="KRY34385.1"/>
    <property type="molecule type" value="Genomic_DNA"/>
</dbReference>
<dbReference type="InParanoid" id="A0A0V1BBX1"/>
<accession>A0A0V1BBX1</accession>
<organism evidence="1 2">
    <name type="scientific">Trichinella spiralis</name>
    <name type="common">Trichina worm</name>
    <dbReference type="NCBI Taxonomy" id="6334"/>
    <lineage>
        <taxon>Eukaryota</taxon>
        <taxon>Metazoa</taxon>
        <taxon>Ecdysozoa</taxon>
        <taxon>Nematoda</taxon>
        <taxon>Enoplea</taxon>
        <taxon>Dorylaimia</taxon>
        <taxon>Trichinellida</taxon>
        <taxon>Trichinellidae</taxon>
        <taxon>Trichinella</taxon>
    </lineage>
</organism>
<protein>
    <submittedName>
        <fullName evidence="1">Uncharacterized protein</fullName>
    </submittedName>
</protein>
<reference evidence="1 2" key="1">
    <citation type="submission" date="2015-01" db="EMBL/GenBank/DDBJ databases">
        <title>Evolution of Trichinella species and genotypes.</title>
        <authorList>
            <person name="Korhonen P.K."/>
            <person name="Edoardo P."/>
            <person name="Giuseppe L.R."/>
            <person name="Gasser R.B."/>
        </authorList>
    </citation>
    <scope>NUCLEOTIDE SEQUENCE [LARGE SCALE GENOMIC DNA]</scope>
    <source>
        <strain evidence="1">ISS3</strain>
    </source>
</reference>
<proteinExistence type="predicted"/>
<name>A0A0V1BBX1_TRISP</name>
<dbReference type="Proteomes" id="UP000054776">
    <property type="component" value="Unassembled WGS sequence"/>
</dbReference>
<gene>
    <name evidence="1" type="ORF">T01_14932</name>
</gene>
<evidence type="ECO:0000313" key="2">
    <source>
        <dbReference type="Proteomes" id="UP000054776"/>
    </source>
</evidence>
<keyword evidence="2" id="KW-1185">Reference proteome</keyword>
<evidence type="ECO:0000313" key="1">
    <source>
        <dbReference type="EMBL" id="KRY34385.1"/>
    </source>
</evidence>
<comment type="caution">
    <text evidence="1">The sequence shown here is derived from an EMBL/GenBank/DDBJ whole genome shotgun (WGS) entry which is preliminary data.</text>
</comment>